<evidence type="ECO:0000313" key="2">
    <source>
        <dbReference type="EMBL" id="NML35831.1"/>
    </source>
</evidence>
<feature type="transmembrane region" description="Helical" evidence="1">
    <location>
        <begin position="190"/>
        <end position="212"/>
    </location>
</feature>
<keyword evidence="1" id="KW-1133">Transmembrane helix</keyword>
<protein>
    <submittedName>
        <fullName evidence="2">EpsG family protein</fullName>
    </submittedName>
</protein>
<comment type="caution">
    <text evidence="2">The sequence shown here is derived from an EMBL/GenBank/DDBJ whole genome shotgun (WGS) entry which is preliminary data.</text>
</comment>
<keyword evidence="1" id="KW-0472">Membrane</keyword>
<gene>
    <name evidence="2" type="ORF">HHL17_01360</name>
</gene>
<dbReference type="Pfam" id="PF14897">
    <property type="entry name" value="EpsG"/>
    <property type="match status" value="1"/>
</dbReference>
<feature type="transmembrane region" description="Helical" evidence="1">
    <location>
        <begin position="91"/>
        <end position="109"/>
    </location>
</feature>
<organism evidence="2 3">
    <name type="scientific">Chitinophaga fulva</name>
    <dbReference type="NCBI Taxonomy" id="2728842"/>
    <lineage>
        <taxon>Bacteria</taxon>
        <taxon>Pseudomonadati</taxon>
        <taxon>Bacteroidota</taxon>
        <taxon>Chitinophagia</taxon>
        <taxon>Chitinophagales</taxon>
        <taxon>Chitinophagaceae</taxon>
        <taxon>Chitinophaga</taxon>
    </lineage>
</organism>
<keyword evidence="3" id="KW-1185">Reference proteome</keyword>
<feature type="transmembrane region" description="Helical" evidence="1">
    <location>
        <begin position="156"/>
        <end position="183"/>
    </location>
</feature>
<dbReference type="RefSeq" id="WP_169223020.1">
    <property type="nucleotide sequence ID" value="NZ_JABBGC010000001.1"/>
</dbReference>
<proteinExistence type="predicted"/>
<feature type="transmembrane region" description="Helical" evidence="1">
    <location>
        <begin position="280"/>
        <end position="296"/>
    </location>
</feature>
<sequence length="373" mass="43422">MIFYITIFLVLSSLLVLDFVKNADSLRRLIFFLVIAFFVFLAGLRWETGTDWNNYYSFFKNMNAQVLEEDKVFEPGFKYVNFWVRSYTDDYTVFLMICAVFIISLKSYYFYRNTSLIFLAAFLYYAYFFFDIFFVRQSLAISFVLISSPFIVKRKFIPFAILIYLASLFHGSALVFLLAYFVYNLNMPGYVIFLIIAGSIFFSVLSIDALVLKAVVQYMGGNAYIASKLEGYLEVGQSESFNSALGKTTVLLLGVLKRGVLVPIFIWFRDKIDKADYKEYNGYLNLFVMGTALYFITSNYMALQRISTYFTLFEILLVLMVARHLRGKVAASIVYTVIVLYAFTKFYYGFASYKDLYVPYYSIFDSNIERVVY</sequence>
<name>A0A848GDP1_9BACT</name>
<feature type="transmembrane region" description="Helical" evidence="1">
    <location>
        <begin position="329"/>
        <end position="350"/>
    </location>
</feature>
<dbReference type="Proteomes" id="UP000583266">
    <property type="component" value="Unassembled WGS sequence"/>
</dbReference>
<feature type="transmembrane region" description="Helical" evidence="1">
    <location>
        <begin position="116"/>
        <end position="136"/>
    </location>
</feature>
<evidence type="ECO:0000313" key="3">
    <source>
        <dbReference type="Proteomes" id="UP000583266"/>
    </source>
</evidence>
<dbReference type="EMBL" id="JABBGC010000001">
    <property type="protein sequence ID" value="NML35831.1"/>
    <property type="molecule type" value="Genomic_DNA"/>
</dbReference>
<evidence type="ECO:0000256" key="1">
    <source>
        <dbReference type="SAM" id="Phobius"/>
    </source>
</evidence>
<feature type="transmembrane region" description="Helical" evidence="1">
    <location>
        <begin position="29"/>
        <end position="46"/>
    </location>
</feature>
<dbReference type="InterPro" id="IPR049458">
    <property type="entry name" value="EpsG-like"/>
</dbReference>
<reference evidence="2 3" key="1">
    <citation type="submission" date="2020-04" db="EMBL/GenBank/DDBJ databases">
        <title>Chitinophaga sp. G-6-1-13 sp. nov., isolated from soil.</title>
        <authorList>
            <person name="Dahal R.H."/>
            <person name="Chaudhary D.K."/>
        </authorList>
    </citation>
    <scope>NUCLEOTIDE SEQUENCE [LARGE SCALE GENOMIC DNA]</scope>
    <source>
        <strain evidence="2 3">G-6-1-13</strain>
    </source>
</reference>
<accession>A0A848GDP1</accession>
<feature type="transmembrane region" description="Helical" evidence="1">
    <location>
        <begin position="250"/>
        <end position="268"/>
    </location>
</feature>
<dbReference type="AlphaFoldDB" id="A0A848GDP1"/>
<keyword evidence="1" id="KW-0812">Transmembrane</keyword>